<dbReference type="Pfam" id="PF01757">
    <property type="entry name" value="Acyl_transf_3"/>
    <property type="match status" value="1"/>
</dbReference>
<evidence type="ECO:0000256" key="2">
    <source>
        <dbReference type="ARBA" id="ARBA00007400"/>
    </source>
</evidence>
<dbReference type="HOGENOM" id="CLU_986442_0_0_10"/>
<accession>E7RLX1</accession>
<comment type="similarity">
    <text evidence="2">Belongs to the acyltransferase 3 family.</text>
</comment>
<evidence type="ECO:0000256" key="4">
    <source>
        <dbReference type="ARBA" id="ARBA00022692"/>
    </source>
</evidence>
<dbReference type="RefSeq" id="WP_004368780.1">
    <property type="nucleotide sequence ID" value="NZ_GL833119.1"/>
</dbReference>
<feature type="transmembrane region" description="Helical" evidence="7">
    <location>
        <begin position="46"/>
        <end position="75"/>
    </location>
</feature>
<evidence type="ECO:0000256" key="5">
    <source>
        <dbReference type="ARBA" id="ARBA00022989"/>
    </source>
</evidence>
<keyword evidence="10" id="KW-1185">Reference proteome</keyword>
<dbReference type="PANTHER" id="PTHR40074:SF2">
    <property type="entry name" value="O-ACETYLTRANSFERASE WECH"/>
    <property type="match status" value="1"/>
</dbReference>
<keyword evidence="5 7" id="KW-1133">Transmembrane helix</keyword>
<dbReference type="AlphaFoldDB" id="E7RLX1"/>
<dbReference type="InterPro" id="IPR002656">
    <property type="entry name" value="Acyl_transf_3_dom"/>
</dbReference>
<evidence type="ECO:0000256" key="7">
    <source>
        <dbReference type="SAM" id="Phobius"/>
    </source>
</evidence>
<protein>
    <submittedName>
        <fullName evidence="9">Acyltransferase</fullName>
    </submittedName>
</protein>
<keyword evidence="9" id="KW-0808">Transferase</keyword>
<dbReference type="PANTHER" id="PTHR40074">
    <property type="entry name" value="O-ACETYLTRANSFERASE WECH"/>
    <property type="match status" value="1"/>
</dbReference>
<feature type="transmembrane region" description="Helical" evidence="7">
    <location>
        <begin position="96"/>
        <end position="112"/>
    </location>
</feature>
<keyword evidence="4 7" id="KW-0812">Transmembrane</keyword>
<evidence type="ECO:0000256" key="3">
    <source>
        <dbReference type="ARBA" id="ARBA00022475"/>
    </source>
</evidence>
<comment type="subcellular location">
    <subcellularLocation>
        <location evidence="1">Cell membrane</location>
        <topology evidence="1">Multi-pass membrane protein</topology>
    </subcellularLocation>
</comment>
<evidence type="ECO:0000256" key="6">
    <source>
        <dbReference type="ARBA" id="ARBA00023136"/>
    </source>
</evidence>
<name>E7RLX1_9BACT</name>
<feature type="transmembrane region" description="Helical" evidence="7">
    <location>
        <begin position="213"/>
        <end position="235"/>
    </location>
</feature>
<feature type="transmembrane region" description="Helical" evidence="7">
    <location>
        <begin position="182"/>
        <end position="201"/>
    </location>
</feature>
<sequence>MQTKENNLIEITRTRALATVLIVLGHSFAFYATGEGSWRIHSAVGIPAYGYCATLCSTIGLASFIIISGYLYAYFLYFKDRYADTKTFLLKKYRRLLVPYIIWGAAQIVLMPDQYGPGTLLNGAAHLWFLPMLAVVFTVFALTKRLWFRASTVQETLLLAALVAFFALSKALRTYGIFPPPILKQALYFMPLFYLGMLTAKENLRSMLDRQPLYARYIYSLSAIGIISACIVLGIKVGINMFSSAILVLLMLSVFATKSCNKTLLPAVKNIADNSMAIYVLHHILIWFAIRYACVADTLTAWGYWGAPAIFLVAFSVSWISAVCIRKTGAYKLLFG</sequence>
<organism evidence="9 10">
    <name type="scientific">Hoylesella oralis ATCC 33269</name>
    <dbReference type="NCBI Taxonomy" id="873533"/>
    <lineage>
        <taxon>Bacteria</taxon>
        <taxon>Pseudomonadati</taxon>
        <taxon>Bacteroidota</taxon>
        <taxon>Bacteroidia</taxon>
        <taxon>Bacteroidales</taxon>
        <taxon>Prevotellaceae</taxon>
        <taxon>Hoylesella</taxon>
    </lineage>
</organism>
<evidence type="ECO:0000259" key="8">
    <source>
        <dbReference type="Pfam" id="PF01757"/>
    </source>
</evidence>
<dbReference type="eggNOG" id="COG3274">
    <property type="taxonomic scope" value="Bacteria"/>
</dbReference>
<dbReference type="GO" id="GO:0005886">
    <property type="term" value="C:plasma membrane"/>
    <property type="evidence" value="ECO:0007669"/>
    <property type="project" value="UniProtKB-SubCell"/>
</dbReference>
<keyword evidence="9" id="KW-0012">Acyltransferase</keyword>
<dbReference type="EMBL" id="AEPE02000002">
    <property type="protein sequence ID" value="EFZ37752.1"/>
    <property type="molecule type" value="Genomic_DNA"/>
</dbReference>
<feature type="transmembrane region" description="Helical" evidence="7">
    <location>
        <begin position="124"/>
        <end position="143"/>
    </location>
</feature>
<proteinExistence type="inferred from homology"/>
<feature type="transmembrane region" description="Helical" evidence="7">
    <location>
        <begin position="271"/>
        <end position="290"/>
    </location>
</feature>
<feature type="transmembrane region" description="Helical" evidence="7">
    <location>
        <begin position="155"/>
        <end position="176"/>
    </location>
</feature>
<keyword evidence="3" id="KW-1003">Cell membrane</keyword>
<feature type="transmembrane region" description="Helical" evidence="7">
    <location>
        <begin position="16"/>
        <end position="34"/>
    </location>
</feature>
<feature type="domain" description="Acyltransferase 3" evidence="8">
    <location>
        <begin position="14"/>
        <end position="320"/>
    </location>
</feature>
<reference evidence="9" key="1">
    <citation type="submission" date="2011-01" db="EMBL/GenBank/DDBJ databases">
        <authorList>
            <person name="Muzny D."/>
            <person name="Qin X."/>
            <person name="Buhay C."/>
            <person name="Dugan-Rocha S."/>
            <person name="Ding Y."/>
            <person name="Chen G."/>
            <person name="Hawes A."/>
            <person name="Holder M."/>
            <person name="Jhangiani S."/>
            <person name="Johnson A."/>
            <person name="Khan Z."/>
            <person name="Li Z."/>
            <person name="Liu W."/>
            <person name="Liu X."/>
            <person name="Perez L."/>
            <person name="Shen H."/>
            <person name="Wang Q."/>
            <person name="Watt J."/>
            <person name="Xi L."/>
            <person name="Xin Y."/>
            <person name="Zhou J."/>
            <person name="Deng J."/>
            <person name="Jiang H."/>
            <person name="Liu Y."/>
            <person name="Qu J."/>
            <person name="Song X.-Z."/>
            <person name="Zhang L."/>
            <person name="Villasana D."/>
            <person name="Johnson A."/>
            <person name="Liu J."/>
            <person name="Liyanage D."/>
            <person name="Lorensuhewa L."/>
            <person name="Robinson T."/>
            <person name="Song A."/>
            <person name="Song B.-B."/>
            <person name="Dinh H."/>
            <person name="Thornton R."/>
            <person name="Coyle M."/>
            <person name="Francisco L."/>
            <person name="Jackson L."/>
            <person name="Javaid M."/>
            <person name="Korchina V."/>
            <person name="Kovar C."/>
            <person name="Mata R."/>
            <person name="Mathew T."/>
            <person name="Ngo R."/>
            <person name="Nguyen L."/>
            <person name="Nguyen N."/>
            <person name="Okwuonu G."/>
            <person name="Ongeri F."/>
            <person name="Pham C."/>
            <person name="Simmons D."/>
            <person name="Wilczek-Boney K."/>
            <person name="Hale W."/>
            <person name="Jakkamsetti A."/>
            <person name="Pham P."/>
            <person name="Ruth R."/>
            <person name="San Lucas F."/>
            <person name="Warren J."/>
            <person name="Zhang J."/>
            <person name="Zhao Z."/>
            <person name="Zhou C."/>
            <person name="Zhu D."/>
            <person name="Lee S."/>
            <person name="Bess C."/>
            <person name="Blankenburg K."/>
            <person name="Forbes L."/>
            <person name="Fu Q."/>
            <person name="Gubbala S."/>
            <person name="Hirani K."/>
            <person name="Jayaseelan J.C."/>
            <person name="Lara F."/>
            <person name="Munidasa M."/>
            <person name="Palculict T."/>
            <person name="Patil S."/>
            <person name="Pu L.-L."/>
            <person name="Saada N."/>
            <person name="Tang L."/>
            <person name="Weissenberger G."/>
            <person name="Zhu Y."/>
            <person name="Hemphill L."/>
            <person name="Shang Y."/>
            <person name="Youmans B."/>
            <person name="Ayvaz T."/>
            <person name="Ross M."/>
            <person name="Santibanez J."/>
            <person name="Aqrawi P."/>
            <person name="Gross S."/>
            <person name="Joshi V."/>
            <person name="Fowler G."/>
            <person name="Nazareth L."/>
            <person name="Reid J."/>
            <person name="Worley K."/>
            <person name="Petrosino J."/>
            <person name="Highlander S."/>
            <person name="Gibbs R."/>
        </authorList>
    </citation>
    <scope>NUCLEOTIDE SEQUENCE [LARGE SCALE GENOMIC DNA]</scope>
    <source>
        <strain evidence="9">ATCC 33269</strain>
    </source>
</reference>
<feature type="transmembrane region" description="Helical" evidence="7">
    <location>
        <begin position="241"/>
        <end position="259"/>
    </location>
</feature>
<dbReference type="GO" id="GO:0009246">
    <property type="term" value="P:enterobacterial common antigen biosynthetic process"/>
    <property type="evidence" value="ECO:0007669"/>
    <property type="project" value="TreeGrafter"/>
</dbReference>
<comment type="caution">
    <text evidence="9">The sequence shown here is derived from an EMBL/GenBank/DDBJ whole genome shotgun (WGS) entry which is preliminary data.</text>
</comment>
<gene>
    <name evidence="9" type="ORF">HMPREF0663_10121</name>
</gene>
<dbReference type="Proteomes" id="UP000005580">
    <property type="component" value="Unassembled WGS sequence"/>
</dbReference>
<feature type="transmembrane region" description="Helical" evidence="7">
    <location>
        <begin position="302"/>
        <end position="325"/>
    </location>
</feature>
<keyword evidence="6 7" id="KW-0472">Membrane</keyword>
<dbReference type="GO" id="GO:0016413">
    <property type="term" value="F:O-acetyltransferase activity"/>
    <property type="evidence" value="ECO:0007669"/>
    <property type="project" value="TreeGrafter"/>
</dbReference>
<evidence type="ECO:0000313" key="9">
    <source>
        <dbReference type="EMBL" id="EFZ37752.1"/>
    </source>
</evidence>
<evidence type="ECO:0000313" key="10">
    <source>
        <dbReference type="Proteomes" id="UP000005580"/>
    </source>
</evidence>
<evidence type="ECO:0000256" key="1">
    <source>
        <dbReference type="ARBA" id="ARBA00004651"/>
    </source>
</evidence>
<dbReference type="STRING" id="28134.SAMN05444288_0723"/>